<keyword evidence="3" id="KW-1185">Reference proteome</keyword>
<sequence length="424" mass="49029">MKISDFTLLVNNISVDTLPLFVQLAADTTSTYKEIDSLYEADKTRYQLAASLSPYANYPLFTASGIDRQIYALKYLGMLLAAIEDGRDSPLFEQILRILTKHWNALYCYIKNCETIDLSKAVKLEYYSKSDKNDQYRNLLTGAATQYLQSFIALYPVIDLPQQASLKFAMFMTCALGKKAITSVPETLSIIQTLGSKLDSTSEFQQVRSNLNTLAVKKMARYLKNIIYQKTFSNYLEPWNGDRFWEGLAHGTAYLSSTVGISLYSPKLLTTIKERDVELLCRLYILKMTADLFRYENKKSQEDMELDCAEFVIFGLSLLAFVREYKKTRKYYFDHNTPFLHAEMNNLKRQLQAAETEFQKIRADLTAKTNLLALREEELNTLVFKQKFTLKALNRETELLKTKLAQTEDIWKKRTLPHPKQRRL</sequence>
<evidence type="ECO:0000256" key="1">
    <source>
        <dbReference type="SAM" id="Coils"/>
    </source>
</evidence>
<keyword evidence="1" id="KW-0175">Coiled coil</keyword>
<organism evidence="2 3">
    <name type="scientific">Sporomusa silvacetica DSM 10669</name>
    <dbReference type="NCBI Taxonomy" id="1123289"/>
    <lineage>
        <taxon>Bacteria</taxon>
        <taxon>Bacillati</taxon>
        <taxon>Bacillota</taxon>
        <taxon>Negativicutes</taxon>
        <taxon>Selenomonadales</taxon>
        <taxon>Sporomusaceae</taxon>
        <taxon>Sporomusa</taxon>
    </lineage>
</organism>
<feature type="coiled-coil region" evidence="1">
    <location>
        <begin position="337"/>
        <end position="364"/>
    </location>
</feature>
<name>A0ABZ3IS99_9FIRM</name>
<evidence type="ECO:0000313" key="2">
    <source>
        <dbReference type="EMBL" id="XFO68590.1"/>
    </source>
</evidence>
<gene>
    <name evidence="2" type="ORF">SPSIL_048130</name>
</gene>
<dbReference type="Proteomes" id="UP000216752">
    <property type="component" value="Chromosome"/>
</dbReference>
<reference evidence="2" key="1">
    <citation type="submission" date="2024-05" db="EMBL/GenBank/DDBJ databases">
        <title>Isolation and characterization of Sporomusa carbonis sp. nov., a carboxydotrophic hydrogenogen in the genus of Sporomusa isolated from a charcoal burning pile.</title>
        <authorList>
            <person name="Boeer T."/>
            <person name="Rosenbaum F."/>
            <person name="Eysell L."/>
            <person name="Mueller V."/>
            <person name="Daniel R."/>
            <person name="Poehlein A."/>
        </authorList>
    </citation>
    <scope>NUCLEOTIDE SEQUENCE [LARGE SCALE GENOMIC DNA]</scope>
    <source>
        <strain evidence="2">DSM 10669</strain>
    </source>
</reference>
<dbReference type="RefSeq" id="WP_094606961.1">
    <property type="nucleotide sequence ID" value="NZ_CP155573.1"/>
</dbReference>
<dbReference type="EMBL" id="CP155573">
    <property type="protein sequence ID" value="XFO68590.1"/>
    <property type="molecule type" value="Genomic_DNA"/>
</dbReference>
<accession>A0ABZ3IS99</accession>
<evidence type="ECO:0000313" key="3">
    <source>
        <dbReference type="Proteomes" id="UP000216752"/>
    </source>
</evidence>
<proteinExistence type="predicted"/>
<protein>
    <submittedName>
        <fullName evidence="2">Uncharacterized protein</fullName>
    </submittedName>
</protein>